<dbReference type="Proteomes" id="UP000594454">
    <property type="component" value="Chromosome 2"/>
</dbReference>
<reference evidence="1 2" key="1">
    <citation type="submission" date="2020-11" db="EMBL/GenBank/DDBJ databases">
        <authorList>
            <person name="Wallbank WR R."/>
            <person name="Pardo Diaz C."/>
            <person name="Kozak K."/>
            <person name="Martin S."/>
            <person name="Jiggins C."/>
            <person name="Moest M."/>
            <person name="Warren A I."/>
            <person name="Generalovic N T."/>
            <person name="Byers J.R.P. K."/>
            <person name="Montejo-Kovacevich G."/>
            <person name="Yen C E."/>
        </authorList>
    </citation>
    <scope>NUCLEOTIDE SEQUENCE [LARGE SCALE GENOMIC DNA]</scope>
</reference>
<protein>
    <submittedName>
        <fullName evidence="1">Uncharacterized protein</fullName>
    </submittedName>
</protein>
<evidence type="ECO:0000313" key="1">
    <source>
        <dbReference type="EMBL" id="CAD7081011.1"/>
    </source>
</evidence>
<dbReference type="AlphaFoldDB" id="A0A7R8UHQ9"/>
<organism evidence="1 2">
    <name type="scientific">Hermetia illucens</name>
    <name type="common">Black soldier fly</name>
    <dbReference type="NCBI Taxonomy" id="343691"/>
    <lineage>
        <taxon>Eukaryota</taxon>
        <taxon>Metazoa</taxon>
        <taxon>Ecdysozoa</taxon>
        <taxon>Arthropoda</taxon>
        <taxon>Hexapoda</taxon>
        <taxon>Insecta</taxon>
        <taxon>Pterygota</taxon>
        <taxon>Neoptera</taxon>
        <taxon>Endopterygota</taxon>
        <taxon>Diptera</taxon>
        <taxon>Brachycera</taxon>
        <taxon>Stratiomyomorpha</taxon>
        <taxon>Stratiomyidae</taxon>
        <taxon>Hermetiinae</taxon>
        <taxon>Hermetia</taxon>
    </lineage>
</organism>
<dbReference type="InParanoid" id="A0A7R8UHQ9"/>
<gene>
    <name evidence="1" type="ORF">HERILL_LOCUS4138</name>
</gene>
<accession>A0A7R8UHQ9</accession>
<sequence>MRWRMKSDKMQLLQIADSDVFICFGAELTSFLMAGGAPSDFKTISAYWHKEFLLRSHGPRQLSDYGSFRCWPITLTLRSR</sequence>
<name>A0A7R8UHQ9_HERIL</name>
<proteinExistence type="predicted"/>
<keyword evidence="2" id="KW-1185">Reference proteome</keyword>
<evidence type="ECO:0000313" key="2">
    <source>
        <dbReference type="Proteomes" id="UP000594454"/>
    </source>
</evidence>
<dbReference type="EMBL" id="LR899010">
    <property type="protein sequence ID" value="CAD7081011.1"/>
    <property type="molecule type" value="Genomic_DNA"/>
</dbReference>